<evidence type="ECO:0000313" key="6">
    <source>
        <dbReference type="Proteomes" id="UP000192783"/>
    </source>
</evidence>
<keyword evidence="2" id="KW-0547">Nucleotide-binding</keyword>
<evidence type="ECO:0000256" key="2">
    <source>
        <dbReference type="ARBA" id="ARBA00022741"/>
    </source>
</evidence>
<dbReference type="Proteomes" id="UP000192783">
    <property type="component" value="Unassembled WGS sequence"/>
</dbReference>
<feature type="domain" description="Bacterial type II secretion system protein E" evidence="4">
    <location>
        <begin position="212"/>
        <end position="226"/>
    </location>
</feature>
<dbReference type="Gene3D" id="3.40.50.300">
    <property type="entry name" value="P-loop containing nucleotide triphosphate hydrolases"/>
    <property type="match status" value="1"/>
</dbReference>
<protein>
    <submittedName>
        <fullName evidence="5">General secretion pathway protein E</fullName>
    </submittedName>
</protein>
<dbReference type="PANTHER" id="PTHR30258">
    <property type="entry name" value="TYPE II SECRETION SYSTEM PROTEIN GSPE-RELATED"/>
    <property type="match status" value="1"/>
</dbReference>
<dbReference type="Gene3D" id="3.30.450.90">
    <property type="match status" value="1"/>
</dbReference>
<comment type="similarity">
    <text evidence="1">Belongs to the GSP E family.</text>
</comment>
<dbReference type="PROSITE" id="PS00662">
    <property type="entry name" value="T2SP_E"/>
    <property type="match status" value="1"/>
</dbReference>
<proteinExistence type="inferred from homology"/>
<keyword evidence="6" id="KW-1185">Reference proteome</keyword>
<accession>A0A1W1XYC6</accession>
<dbReference type="SUPFAM" id="SSF52540">
    <property type="entry name" value="P-loop containing nucleoside triphosphate hydrolases"/>
    <property type="match status" value="1"/>
</dbReference>
<gene>
    <name evidence="5" type="ORF">SAMN02746041_03328</name>
</gene>
<evidence type="ECO:0000313" key="5">
    <source>
        <dbReference type="EMBL" id="SMC28916.1"/>
    </source>
</evidence>
<dbReference type="AlphaFoldDB" id="A0A1W1XYC6"/>
<sequence length="404" mass="45608">MLNDILERAVLQGISDIHIEPRQGNTVVRFRQDGILKEVSRYKYGLDFHERLMNKIYELSQLEVSRFGWLSDSSFTATIMGKQIFVRVSSIPIPHHASGFEESRSSQASIVLRLLYRKNQGITPLPELGYPDESVTTIEHLLRIPYGIILMAGPTGSGKTTTLYAMMDIIRRKPVKILAIEDPVELPLDGVIQVEVCRDRNVTFANAVRTFLRQDPDVILVGEIRDQETAEESVRAALTGHLVFATVHANTAAEVIPRLMNLGVDMDQILSCVKGCIAQRLVRKLCPKCRRHITDPSEYMDPDDYRKAYGDLFDESGFWVPVGCTECDEGYKGRTVLWEMLIMTKNVKEHVQKTNGFIESATAMDLCHQKDMQKNAIDLVRQGITTIAEVELFVPISRTLGELL</sequence>
<reference evidence="5 6" key="1">
    <citation type="submission" date="2017-04" db="EMBL/GenBank/DDBJ databases">
        <authorList>
            <person name="Afonso C.L."/>
            <person name="Miller P.J."/>
            <person name="Scott M.A."/>
            <person name="Spackman E."/>
            <person name="Goraichik I."/>
            <person name="Dimitrov K.M."/>
            <person name="Suarez D.L."/>
            <person name="Swayne D.E."/>
        </authorList>
    </citation>
    <scope>NUCLEOTIDE SEQUENCE [LARGE SCALE GENOMIC DNA]</scope>
    <source>
        <strain evidence="5 6">DSM 13146</strain>
    </source>
</reference>
<dbReference type="InterPro" id="IPR001482">
    <property type="entry name" value="T2SS/T4SS_dom"/>
</dbReference>
<dbReference type="CDD" id="cd01129">
    <property type="entry name" value="PulE-GspE-like"/>
    <property type="match status" value="1"/>
</dbReference>
<evidence type="ECO:0000256" key="3">
    <source>
        <dbReference type="ARBA" id="ARBA00022840"/>
    </source>
</evidence>
<dbReference type="STRING" id="1121390.SAMN02746041_03328"/>
<dbReference type="GO" id="GO:0005886">
    <property type="term" value="C:plasma membrane"/>
    <property type="evidence" value="ECO:0007669"/>
    <property type="project" value="TreeGrafter"/>
</dbReference>
<dbReference type="EMBL" id="FWXF01000052">
    <property type="protein sequence ID" value="SMC28916.1"/>
    <property type="molecule type" value="Genomic_DNA"/>
</dbReference>
<name>A0A1W1XYC6_9BACT</name>
<evidence type="ECO:0000256" key="1">
    <source>
        <dbReference type="ARBA" id="ARBA00006611"/>
    </source>
</evidence>
<dbReference type="RefSeq" id="WP_170920707.1">
    <property type="nucleotide sequence ID" value="NZ_FWXF01000052.1"/>
</dbReference>
<keyword evidence="3" id="KW-0067">ATP-binding</keyword>
<dbReference type="GO" id="GO:0016887">
    <property type="term" value="F:ATP hydrolysis activity"/>
    <property type="evidence" value="ECO:0007669"/>
    <property type="project" value="TreeGrafter"/>
</dbReference>
<dbReference type="PANTHER" id="PTHR30258:SF2">
    <property type="entry name" value="COMG OPERON PROTEIN 1"/>
    <property type="match status" value="1"/>
</dbReference>
<evidence type="ECO:0000259" key="4">
    <source>
        <dbReference type="PROSITE" id="PS00662"/>
    </source>
</evidence>
<dbReference type="InterPro" id="IPR027417">
    <property type="entry name" value="P-loop_NTPase"/>
</dbReference>
<dbReference type="GO" id="GO:0005524">
    <property type="term" value="F:ATP binding"/>
    <property type="evidence" value="ECO:0007669"/>
    <property type="project" value="UniProtKB-KW"/>
</dbReference>
<dbReference type="SMART" id="SM00382">
    <property type="entry name" value="AAA"/>
    <property type="match status" value="1"/>
</dbReference>
<organism evidence="5 6">
    <name type="scientific">Desulfacinum hydrothermale DSM 13146</name>
    <dbReference type="NCBI Taxonomy" id="1121390"/>
    <lineage>
        <taxon>Bacteria</taxon>
        <taxon>Pseudomonadati</taxon>
        <taxon>Thermodesulfobacteriota</taxon>
        <taxon>Syntrophobacteria</taxon>
        <taxon>Syntrophobacterales</taxon>
        <taxon>Syntrophobacteraceae</taxon>
        <taxon>Desulfacinum</taxon>
    </lineage>
</organism>
<dbReference type="Pfam" id="PF00437">
    <property type="entry name" value="T2SSE"/>
    <property type="match status" value="1"/>
</dbReference>
<dbReference type="InterPro" id="IPR003593">
    <property type="entry name" value="AAA+_ATPase"/>
</dbReference>